<reference evidence="10" key="1">
    <citation type="submission" date="2020-01" db="EMBL/GenBank/DDBJ databases">
        <authorList>
            <consortium name="DOE Joint Genome Institute"/>
            <person name="Haridas S."/>
            <person name="Albert R."/>
            <person name="Binder M."/>
            <person name="Bloem J."/>
            <person name="Labutti K."/>
            <person name="Salamov A."/>
            <person name="Andreopoulos B."/>
            <person name="Baker S.E."/>
            <person name="Barry K."/>
            <person name="Bills G."/>
            <person name="Bluhm B.H."/>
            <person name="Cannon C."/>
            <person name="Castanera R."/>
            <person name="Culley D.E."/>
            <person name="Daum C."/>
            <person name="Ezra D."/>
            <person name="Gonzalez J.B."/>
            <person name="Henrissat B."/>
            <person name="Kuo A."/>
            <person name="Liang C."/>
            <person name="Lipzen A."/>
            <person name="Lutzoni F."/>
            <person name="Magnuson J."/>
            <person name="Mondo S."/>
            <person name="Nolan M."/>
            <person name="Ohm R."/>
            <person name="Pangilinan J."/>
            <person name="Park H.-J."/>
            <person name="Ramirez L."/>
            <person name="Alfaro M."/>
            <person name="Sun H."/>
            <person name="Tritt A."/>
            <person name="Yoshinaga Y."/>
            <person name="Zwiers L.-H."/>
            <person name="Turgeon B.G."/>
            <person name="Goodwin S.B."/>
            <person name="Spatafora J.W."/>
            <person name="Crous P.W."/>
            <person name="Grigoriev I.V."/>
        </authorList>
    </citation>
    <scope>NUCLEOTIDE SEQUENCE</scope>
    <source>
        <strain evidence="10">CBS 342.82</strain>
    </source>
</reference>
<gene>
    <name evidence="10" type="ORF">K489DRAFT_291214</name>
</gene>
<comment type="similarity">
    <text evidence="5">Belongs to the laat-1 family.</text>
</comment>
<dbReference type="OrthoDB" id="8048523at2759"/>
<feature type="region of interest" description="Disordered" evidence="7">
    <location>
        <begin position="110"/>
        <end position="153"/>
    </location>
</feature>
<protein>
    <submittedName>
        <fullName evidence="10">PQ loop repeat family protein</fullName>
    </submittedName>
</protein>
<dbReference type="FunFam" id="1.20.1280.290:FF:000012">
    <property type="entry name" value="Vacuolar membrane PQ loop repeat protein"/>
    <property type="match status" value="1"/>
</dbReference>
<dbReference type="GO" id="GO:0098852">
    <property type="term" value="C:lytic vacuole membrane"/>
    <property type="evidence" value="ECO:0007669"/>
    <property type="project" value="UniProtKB-ARBA"/>
</dbReference>
<feature type="transmembrane region" description="Helical" evidence="8">
    <location>
        <begin position="193"/>
        <end position="213"/>
    </location>
</feature>
<dbReference type="AlphaFoldDB" id="A0A6J3MA62"/>
<feature type="transmembrane region" description="Helical" evidence="8">
    <location>
        <begin position="12"/>
        <end position="31"/>
    </location>
</feature>
<organism evidence="10">
    <name type="scientific">Dissoconium aciculare CBS 342.82</name>
    <dbReference type="NCBI Taxonomy" id="1314786"/>
    <lineage>
        <taxon>Eukaryota</taxon>
        <taxon>Fungi</taxon>
        <taxon>Dikarya</taxon>
        <taxon>Ascomycota</taxon>
        <taxon>Pezizomycotina</taxon>
        <taxon>Dothideomycetes</taxon>
        <taxon>Dothideomycetidae</taxon>
        <taxon>Mycosphaerellales</taxon>
        <taxon>Dissoconiaceae</taxon>
        <taxon>Dissoconium</taxon>
    </lineage>
</organism>
<feature type="non-terminal residue" evidence="10">
    <location>
        <position position="1"/>
    </location>
</feature>
<dbReference type="PANTHER" id="PTHR16201:SF44">
    <property type="entry name" value="SEVEN TRANSMEMBRANE PROTEIN 1"/>
    <property type="match status" value="1"/>
</dbReference>
<dbReference type="InterPro" id="IPR051415">
    <property type="entry name" value="LAAT-1"/>
</dbReference>
<keyword evidence="4 8" id="KW-0472">Membrane</keyword>
<evidence type="ECO:0000256" key="7">
    <source>
        <dbReference type="SAM" id="MobiDB-lite"/>
    </source>
</evidence>
<evidence type="ECO:0000313" key="9">
    <source>
        <dbReference type="Proteomes" id="UP000504637"/>
    </source>
</evidence>
<evidence type="ECO:0000256" key="1">
    <source>
        <dbReference type="ARBA" id="ARBA00004141"/>
    </source>
</evidence>
<evidence type="ECO:0000313" key="10">
    <source>
        <dbReference type="RefSeq" id="XP_033461560.1"/>
    </source>
</evidence>
<reference evidence="10" key="3">
    <citation type="submission" date="2025-08" db="UniProtKB">
        <authorList>
            <consortium name="RefSeq"/>
        </authorList>
    </citation>
    <scope>IDENTIFICATION</scope>
    <source>
        <strain evidence="10">CBS 342.82</strain>
    </source>
</reference>
<name>A0A6J3MA62_9PEZI</name>
<comment type="catalytic activity">
    <reaction evidence="6">
        <text>L-histidine(out) + L-arginine(in) = L-histidine(in) + L-arginine(out)</text>
        <dbReference type="Rhea" id="RHEA:71063"/>
        <dbReference type="ChEBI" id="CHEBI:32682"/>
        <dbReference type="ChEBI" id="CHEBI:57595"/>
    </reaction>
</comment>
<keyword evidence="2 8" id="KW-0812">Transmembrane</keyword>
<dbReference type="PANTHER" id="PTHR16201">
    <property type="entry name" value="SEVEN TRANSMEMBRANE PROTEIN 1-RELATED"/>
    <property type="match status" value="1"/>
</dbReference>
<proteinExistence type="inferred from homology"/>
<dbReference type="Pfam" id="PF04193">
    <property type="entry name" value="PQ-loop"/>
    <property type="match status" value="2"/>
</dbReference>
<dbReference type="GeneID" id="54357985"/>
<dbReference type="Gene3D" id="1.20.1280.290">
    <property type="match status" value="2"/>
</dbReference>
<feature type="transmembrane region" description="Helical" evidence="8">
    <location>
        <begin position="70"/>
        <end position="91"/>
    </location>
</feature>
<dbReference type="RefSeq" id="XP_033461560.1">
    <property type="nucleotide sequence ID" value="XM_033600185.1"/>
</dbReference>
<evidence type="ECO:0000256" key="4">
    <source>
        <dbReference type="ARBA" id="ARBA00023136"/>
    </source>
</evidence>
<dbReference type="Proteomes" id="UP000504637">
    <property type="component" value="Unplaced"/>
</dbReference>
<keyword evidence="3 8" id="KW-1133">Transmembrane helix</keyword>
<feature type="transmembrane region" description="Helical" evidence="8">
    <location>
        <begin position="43"/>
        <end position="64"/>
    </location>
</feature>
<dbReference type="GO" id="GO:0015174">
    <property type="term" value="F:basic amino acid transmembrane transporter activity"/>
    <property type="evidence" value="ECO:0007669"/>
    <property type="project" value="UniProtKB-ARBA"/>
</dbReference>
<evidence type="ECO:0000256" key="2">
    <source>
        <dbReference type="ARBA" id="ARBA00022692"/>
    </source>
</evidence>
<evidence type="ECO:0000256" key="5">
    <source>
        <dbReference type="ARBA" id="ARBA00038039"/>
    </source>
</evidence>
<reference evidence="10" key="2">
    <citation type="submission" date="2020-04" db="EMBL/GenBank/DDBJ databases">
        <authorList>
            <consortium name="NCBI Genome Project"/>
        </authorList>
    </citation>
    <scope>NUCLEOTIDE SEQUENCE</scope>
    <source>
        <strain evidence="10">CBS 342.82</strain>
    </source>
</reference>
<keyword evidence="9" id="KW-1185">Reference proteome</keyword>
<dbReference type="SMART" id="SM00679">
    <property type="entry name" value="CTNS"/>
    <property type="match status" value="2"/>
</dbReference>
<evidence type="ECO:0000256" key="8">
    <source>
        <dbReference type="SAM" id="Phobius"/>
    </source>
</evidence>
<comment type="subcellular location">
    <subcellularLocation>
        <location evidence="1">Membrane</location>
        <topology evidence="1">Multi-pass membrane protein</topology>
    </subcellularLocation>
</comment>
<feature type="transmembrane region" description="Helical" evidence="8">
    <location>
        <begin position="233"/>
        <end position="251"/>
    </location>
</feature>
<feature type="non-terminal residue" evidence="10">
    <location>
        <position position="325"/>
    </location>
</feature>
<feature type="transmembrane region" description="Helical" evidence="8">
    <location>
        <begin position="271"/>
        <end position="290"/>
    </location>
</feature>
<dbReference type="GO" id="GO:0034486">
    <property type="term" value="P:vacuolar transmembrane transport"/>
    <property type="evidence" value="ECO:0007669"/>
    <property type="project" value="UniProtKB-ARBA"/>
</dbReference>
<accession>A0A6J3MA62</accession>
<dbReference type="InterPro" id="IPR006603">
    <property type="entry name" value="PQ-loop_rpt"/>
</dbReference>
<evidence type="ECO:0000256" key="6">
    <source>
        <dbReference type="ARBA" id="ARBA00050768"/>
    </source>
</evidence>
<evidence type="ECO:0000256" key="3">
    <source>
        <dbReference type="ARBA" id="ARBA00022989"/>
    </source>
</evidence>
<sequence>NVPLTWNEALSGIFGSISLASWIFLLIPQLIENYRLGSADGISLTFLLIWFLGDIANLLGALWAGLVPTVIALAIYFCFADVTLIAQCLYYGRVKKRRLAAARQDVSSSEHTPLLNGHARPKTSDSTSGRLTDVTDANLGLPGSRRRSSAASRRMTLESAIAGSRESLADIEEGRDDLETPIVPQREWLKNTFAILAILLVGAAGWAIAWRLGVWKPTPAPSSGHHKDHTKQGTPIGASLLGYASAVLYLGARIPQIVKNQRERSCEGLSLLFFLLSLVGNATYGAGILFHSVEREYFLTNLPWLIGSLGTMGEDAVIFVQFSIF</sequence>
<dbReference type="FunFam" id="1.20.1280.290:FF:000009">
    <property type="entry name" value="PQ loop repeat family protein"/>
    <property type="match status" value="1"/>
</dbReference>